<dbReference type="GO" id="GO:0005085">
    <property type="term" value="F:guanyl-nucleotide exchange factor activity"/>
    <property type="evidence" value="ECO:0007669"/>
    <property type="project" value="TreeGrafter"/>
</dbReference>
<dbReference type="InterPro" id="IPR051553">
    <property type="entry name" value="Ran_GTPase-activating"/>
</dbReference>
<dbReference type="STRING" id="1658172.A0A1B7P7E2"/>
<keyword evidence="7" id="KW-1185">Reference proteome</keyword>
<accession>A0A1B7P7E2</accession>
<feature type="domain" description="RCC1-like" evidence="5">
    <location>
        <begin position="54"/>
        <end position="478"/>
    </location>
</feature>
<feature type="compositionally biased region" description="Basic residues" evidence="4">
    <location>
        <begin position="1"/>
        <end position="10"/>
    </location>
</feature>
<dbReference type="PANTHER" id="PTHR45982:SF1">
    <property type="entry name" value="REGULATOR OF CHROMOSOME CONDENSATION"/>
    <property type="match status" value="1"/>
</dbReference>
<evidence type="ECO:0000256" key="4">
    <source>
        <dbReference type="SAM" id="MobiDB-lite"/>
    </source>
</evidence>
<feature type="compositionally biased region" description="Polar residues" evidence="4">
    <location>
        <begin position="36"/>
        <end position="47"/>
    </location>
</feature>
<feature type="repeat" description="RCC1" evidence="3">
    <location>
        <begin position="178"/>
        <end position="235"/>
    </location>
</feature>
<gene>
    <name evidence="6" type="ORF">ACJ72_00676</name>
</gene>
<evidence type="ECO:0000256" key="3">
    <source>
        <dbReference type="PROSITE-ProRule" id="PRU00235"/>
    </source>
</evidence>
<comment type="caution">
    <text evidence="6">The sequence shown here is derived from an EMBL/GenBank/DDBJ whole genome shotgun (WGS) entry which is preliminary data.</text>
</comment>
<evidence type="ECO:0000256" key="1">
    <source>
        <dbReference type="ARBA" id="ARBA00022658"/>
    </source>
</evidence>
<name>A0A1B7P7E2_9EURO</name>
<evidence type="ECO:0000256" key="2">
    <source>
        <dbReference type="ARBA" id="ARBA00022737"/>
    </source>
</evidence>
<dbReference type="Pfam" id="PF25390">
    <property type="entry name" value="WD40_RLD"/>
    <property type="match status" value="1"/>
</dbReference>
<dbReference type="PROSITE" id="PS50012">
    <property type="entry name" value="RCC1_3"/>
    <property type="match status" value="4"/>
</dbReference>
<evidence type="ECO:0000259" key="5">
    <source>
        <dbReference type="Pfam" id="PF25390"/>
    </source>
</evidence>
<protein>
    <recommendedName>
        <fullName evidence="5">RCC1-like domain-containing protein</fullName>
    </recommendedName>
</protein>
<dbReference type="PRINTS" id="PR00633">
    <property type="entry name" value="RCCNDNSATION"/>
</dbReference>
<dbReference type="InterPro" id="IPR058923">
    <property type="entry name" value="RCC1-like_dom"/>
</dbReference>
<dbReference type="Gene3D" id="2.130.10.30">
    <property type="entry name" value="Regulator of chromosome condensation 1/beta-lactamase-inhibitor protein II"/>
    <property type="match status" value="1"/>
</dbReference>
<reference evidence="6 7" key="1">
    <citation type="submission" date="2015-07" db="EMBL/GenBank/DDBJ databases">
        <title>Emmonsia species relationships and genome sequence.</title>
        <authorList>
            <person name="Cuomo C.A."/>
            <person name="Schwartz I.S."/>
            <person name="Kenyon C."/>
            <person name="de Hoog G.S."/>
            <person name="Govender N.P."/>
            <person name="Botha A."/>
            <person name="Moreno L."/>
            <person name="de Vries M."/>
            <person name="Munoz J.F."/>
            <person name="Stielow J.B."/>
        </authorList>
    </citation>
    <scope>NUCLEOTIDE SEQUENCE [LARGE SCALE GENOMIC DNA]</scope>
    <source>
        <strain evidence="6 7">CBS 136260</strain>
    </source>
</reference>
<keyword evidence="1" id="KW-0344">Guanine-nucleotide releasing factor</keyword>
<feature type="repeat" description="RCC1" evidence="3">
    <location>
        <begin position="429"/>
        <end position="482"/>
    </location>
</feature>
<dbReference type="InterPro" id="IPR009091">
    <property type="entry name" value="RCC1/BLIP-II"/>
</dbReference>
<sequence>MAASKRKMPKSGRNDTFRSLPVKRSKISEGKATKPSPGSTKEVSNATPSKLLDVHVCGYGDRDELDPRQSVRVTQAHLNKILDTETDGVVDIASGGMHVAALTRGNRILTWGFNASCARGRNPARKQGHKAKGAGDSYADNPCGYESAAITGYQFPPETKIVSLSAADNATWALTEDGLVYGWGSYVMWDGKPGFYFNSMNEHVAGDSNPILIPGLKNIIQICAGANFCLALDNNGKVYSWGRGDQSQLGRRLVVSRADSTRHSTMSIETLRTNMCFVPGIVPLPKAKKIVSIHAGSDHAFAIDSEGNTWAWGLNNFGQTGITAGVGIEGQGGTVAFPKKVPSLTGKNMKMLVGGSCHSVGITHSGECLVWGRLDGRWCGFHGSPTDDPKKVFHDGKKCILLEPTPLFHSGCTDASAGAYHNLLVRDNSKVYSWGLNSSRQCSQSPNEYIRVPTLIGSESIRGKKISRIGVGAQHSIIALAREDVEIDEAPAKTLRIKVESSD</sequence>
<dbReference type="InterPro" id="IPR000408">
    <property type="entry name" value="Reg_chr_condens"/>
</dbReference>
<dbReference type="EMBL" id="LGUA01000038">
    <property type="protein sequence ID" value="OAX84950.1"/>
    <property type="molecule type" value="Genomic_DNA"/>
</dbReference>
<feature type="repeat" description="RCC1" evidence="3">
    <location>
        <begin position="236"/>
        <end position="306"/>
    </location>
</feature>
<feature type="region of interest" description="Disordered" evidence="4">
    <location>
        <begin position="1"/>
        <end position="47"/>
    </location>
</feature>
<feature type="repeat" description="RCC1" evidence="3">
    <location>
        <begin position="307"/>
        <end position="365"/>
    </location>
</feature>
<dbReference type="SUPFAM" id="SSF50985">
    <property type="entry name" value="RCC1/BLIP-II"/>
    <property type="match status" value="1"/>
</dbReference>
<dbReference type="AlphaFoldDB" id="A0A1B7P7E2"/>
<dbReference type="GO" id="GO:0005737">
    <property type="term" value="C:cytoplasm"/>
    <property type="evidence" value="ECO:0007669"/>
    <property type="project" value="TreeGrafter"/>
</dbReference>
<organism evidence="6 7">
    <name type="scientific">Emergomyces africanus</name>
    <dbReference type="NCBI Taxonomy" id="1955775"/>
    <lineage>
        <taxon>Eukaryota</taxon>
        <taxon>Fungi</taxon>
        <taxon>Dikarya</taxon>
        <taxon>Ascomycota</taxon>
        <taxon>Pezizomycotina</taxon>
        <taxon>Eurotiomycetes</taxon>
        <taxon>Eurotiomycetidae</taxon>
        <taxon>Onygenales</taxon>
        <taxon>Ajellomycetaceae</taxon>
        <taxon>Emergomyces</taxon>
    </lineage>
</organism>
<evidence type="ECO:0000313" key="7">
    <source>
        <dbReference type="Proteomes" id="UP000091918"/>
    </source>
</evidence>
<proteinExistence type="predicted"/>
<dbReference type="OrthoDB" id="61110at2759"/>
<evidence type="ECO:0000313" key="6">
    <source>
        <dbReference type="EMBL" id="OAX84950.1"/>
    </source>
</evidence>
<dbReference type="Proteomes" id="UP000091918">
    <property type="component" value="Unassembled WGS sequence"/>
</dbReference>
<keyword evidence="2" id="KW-0677">Repeat</keyword>
<dbReference type="PANTHER" id="PTHR45982">
    <property type="entry name" value="REGULATOR OF CHROMOSOME CONDENSATION"/>
    <property type="match status" value="1"/>
</dbReference>